<dbReference type="OrthoDB" id="9797047at2"/>
<reference evidence="4 5" key="1">
    <citation type="journal article" date="2016" name="Appl. Environ. Microbiol.">
        <title>Function and Phylogeny of Bacterial Butyryl Coenzyme A:Acetate Transferases and Their Diversity in the Proximal Colon of Swine.</title>
        <authorList>
            <person name="Trachsel J."/>
            <person name="Bayles D.O."/>
            <person name="Looft T."/>
            <person name="Levine U.Y."/>
            <person name="Allen H.K."/>
        </authorList>
    </citation>
    <scope>NUCLEOTIDE SEQUENCE [LARGE SCALE GENOMIC DNA]</scope>
    <source>
        <strain evidence="4 5">68-3-10</strain>
    </source>
</reference>
<dbReference type="Proteomes" id="UP000187404">
    <property type="component" value="Unassembled WGS sequence"/>
</dbReference>
<dbReference type="InterPro" id="IPR013096">
    <property type="entry name" value="Cupin_2"/>
</dbReference>
<feature type="domain" description="Cupin type-2" evidence="3">
    <location>
        <begin position="37"/>
        <end position="106"/>
    </location>
</feature>
<evidence type="ECO:0000313" key="4">
    <source>
        <dbReference type="EMBL" id="OLR54994.1"/>
    </source>
</evidence>
<dbReference type="Gene3D" id="2.60.120.10">
    <property type="entry name" value="Jelly Rolls"/>
    <property type="match status" value="1"/>
</dbReference>
<accession>A0A1Q9JFU6</accession>
<dbReference type="PANTHER" id="PTHR35848">
    <property type="entry name" value="OXALATE-BINDING PROTEIN"/>
    <property type="match status" value="1"/>
</dbReference>
<comment type="caution">
    <text evidence="4">The sequence shown here is derived from an EMBL/GenBank/DDBJ whole genome shotgun (WGS) entry which is preliminary data.</text>
</comment>
<evidence type="ECO:0000259" key="3">
    <source>
        <dbReference type="Pfam" id="PF07883"/>
    </source>
</evidence>
<dbReference type="GO" id="GO:0046872">
    <property type="term" value="F:metal ion binding"/>
    <property type="evidence" value="ECO:0007669"/>
    <property type="project" value="UniProtKB-KW"/>
</dbReference>
<protein>
    <recommendedName>
        <fullName evidence="3">Cupin type-2 domain-containing protein</fullName>
    </recommendedName>
</protein>
<dbReference type="SUPFAM" id="SSF51182">
    <property type="entry name" value="RmlC-like cupins"/>
    <property type="match status" value="1"/>
</dbReference>
<sequence>MILDFNKMPTLKWANFRGGEKDTVVRMYKDTDNRIMFMKLEPGASIGYHRHEDCSEIMYILQGVASAVYDGVEEELQAGMCGYCPKGHSHGMANKGEEDLVFFSVVSEHGAPGGAQEERSRVQNADENKKKKGDTL</sequence>
<dbReference type="Pfam" id="PF07883">
    <property type="entry name" value="Cupin_2"/>
    <property type="match status" value="1"/>
</dbReference>
<evidence type="ECO:0000313" key="5">
    <source>
        <dbReference type="Proteomes" id="UP000187404"/>
    </source>
</evidence>
<dbReference type="InterPro" id="IPR011051">
    <property type="entry name" value="RmlC_Cupin_sf"/>
</dbReference>
<dbReference type="RefSeq" id="WP_075712002.1">
    <property type="nucleotide sequence ID" value="NZ_MJIE01000001.1"/>
</dbReference>
<name>A0A1Q9JFU6_9FIRM</name>
<dbReference type="EMBL" id="MJIE01000001">
    <property type="protein sequence ID" value="OLR54994.1"/>
    <property type="molecule type" value="Genomic_DNA"/>
</dbReference>
<proteinExistence type="predicted"/>
<dbReference type="InterPro" id="IPR051610">
    <property type="entry name" value="GPI/OXD"/>
</dbReference>
<gene>
    <name evidence="4" type="ORF">BHK98_02210</name>
</gene>
<organism evidence="4 5">
    <name type="scientific">Hornefia porci</name>
    <dbReference type="NCBI Taxonomy" id="2652292"/>
    <lineage>
        <taxon>Bacteria</taxon>
        <taxon>Bacillati</taxon>
        <taxon>Bacillota</taxon>
        <taxon>Clostridia</taxon>
        <taxon>Peptostreptococcales</taxon>
        <taxon>Anaerovoracaceae</taxon>
        <taxon>Hornefia</taxon>
    </lineage>
</organism>
<evidence type="ECO:0000256" key="2">
    <source>
        <dbReference type="SAM" id="MobiDB-lite"/>
    </source>
</evidence>
<dbReference type="InterPro" id="IPR014710">
    <property type="entry name" value="RmlC-like_jellyroll"/>
</dbReference>
<evidence type="ECO:0000256" key="1">
    <source>
        <dbReference type="ARBA" id="ARBA00022723"/>
    </source>
</evidence>
<dbReference type="STRING" id="1261640.BHK98_02210"/>
<keyword evidence="1" id="KW-0479">Metal-binding</keyword>
<feature type="compositionally biased region" description="Basic and acidic residues" evidence="2">
    <location>
        <begin position="116"/>
        <end position="136"/>
    </location>
</feature>
<dbReference type="AlphaFoldDB" id="A0A1Q9JFU6"/>
<feature type="region of interest" description="Disordered" evidence="2">
    <location>
        <begin position="110"/>
        <end position="136"/>
    </location>
</feature>
<keyword evidence="5" id="KW-1185">Reference proteome</keyword>
<dbReference type="PANTHER" id="PTHR35848:SF6">
    <property type="entry name" value="CUPIN TYPE-2 DOMAIN-CONTAINING PROTEIN"/>
    <property type="match status" value="1"/>
</dbReference>